<gene>
    <name evidence="2" type="ORF">SAMN04487967_1721</name>
</gene>
<keyword evidence="1" id="KW-0812">Transmembrane</keyword>
<name>A0A1H6FV59_9EURY</name>
<dbReference type="EMBL" id="FNWL01000002">
    <property type="protein sequence ID" value="SEH14691.1"/>
    <property type="molecule type" value="Genomic_DNA"/>
</dbReference>
<sequence length="131" mass="13190">MSDTRETTSQSAIPVRTAGVAAGLGAWILWSGVVLTGMGSIIILNFLAGTAIAAFAAYTAAWPDGGALPPVAAPILVALLGLVVLAAPFLLGGTADRLLWSNVISGLLVTLLAVGSVYGSWQLTHSSASET</sequence>
<dbReference type="RefSeq" id="WP_090506657.1">
    <property type="nucleotide sequence ID" value="NZ_FNWL01000002.1"/>
</dbReference>
<dbReference type="Proteomes" id="UP000199112">
    <property type="component" value="Unassembled WGS sequence"/>
</dbReference>
<dbReference type="OrthoDB" id="204305at2157"/>
<evidence type="ECO:0000313" key="3">
    <source>
        <dbReference type="Proteomes" id="UP000199112"/>
    </source>
</evidence>
<proteinExistence type="predicted"/>
<organism evidence="2 3">
    <name type="scientific">Natronorubrum sediminis</name>
    <dbReference type="NCBI Taxonomy" id="640943"/>
    <lineage>
        <taxon>Archaea</taxon>
        <taxon>Methanobacteriati</taxon>
        <taxon>Methanobacteriota</taxon>
        <taxon>Stenosarchaea group</taxon>
        <taxon>Halobacteria</taxon>
        <taxon>Halobacteriales</taxon>
        <taxon>Natrialbaceae</taxon>
        <taxon>Natronorubrum</taxon>
    </lineage>
</organism>
<feature type="transmembrane region" description="Helical" evidence="1">
    <location>
        <begin position="67"/>
        <end position="91"/>
    </location>
</feature>
<reference evidence="3" key="1">
    <citation type="submission" date="2016-10" db="EMBL/GenBank/DDBJ databases">
        <authorList>
            <person name="Varghese N."/>
            <person name="Submissions S."/>
        </authorList>
    </citation>
    <scope>NUCLEOTIDE SEQUENCE [LARGE SCALE GENOMIC DNA]</scope>
    <source>
        <strain evidence="3">CGMCC 1.8981</strain>
    </source>
</reference>
<keyword evidence="1" id="KW-1133">Transmembrane helix</keyword>
<keyword evidence="1" id="KW-0472">Membrane</keyword>
<accession>A0A1H6FV59</accession>
<protein>
    <submittedName>
        <fullName evidence="2">SPW repeat-containing protein</fullName>
    </submittedName>
</protein>
<feature type="transmembrane region" description="Helical" evidence="1">
    <location>
        <begin position="98"/>
        <end position="121"/>
    </location>
</feature>
<evidence type="ECO:0000256" key="1">
    <source>
        <dbReference type="SAM" id="Phobius"/>
    </source>
</evidence>
<evidence type="ECO:0000313" key="2">
    <source>
        <dbReference type="EMBL" id="SEH14691.1"/>
    </source>
</evidence>
<feature type="transmembrane region" description="Helical" evidence="1">
    <location>
        <begin position="42"/>
        <end position="61"/>
    </location>
</feature>
<keyword evidence="3" id="KW-1185">Reference proteome</keyword>
<dbReference type="AlphaFoldDB" id="A0A1H6FV59"/>
<feature type="transmembrane region" description="Helical" evidence="1">
    <location>
        <begin position="12"/>
        <end position="30"/>
    </location>
</feature>